<evidence type="ECO:0000313" key="2">
    <source>
        <dbReference type="EMBL" id="MBW8727526.1"/>
    </source>
</evidence>
<sequence>MSVSEPTQDRPTYRCPCCGCKTLRGRAAFEICPVCWWEDDGQDEDDADLIRGGPNGSLSLRDAQQNYRSCGASEPVFVHRVRKPRPEEL</sequence>
<organism evidence="2 3">
    <name type="scientific">Inquilinus limosus</name>
    <dbReference type="NCBI Taxonomy" id="171674"/>
    <lineage>
        <taxon>Bacteria</taxon>
        <taxon>Pseudomonadati</taxon>
        <taxon>Pseudomonadota</taxon>
        <taxon>Alphaproteobacteria</taxon>
        <taxon>Rhodospirillales</taxon>
        <taxon>Rhodospirillaceae</taxon>
        <taxon>Inquilinus</taxon>
    </lineage>
</organism>
<reference evidence="2" key="1">
    <citation type="submission" date="2020-06" db="EMBL/GenBank/DDBJ databases">
        <title>Stable isotope informed genome-resolved metagenomics uncovers potential trophic interactions in rhizosphere soil.</title>
        <authorList>
            <person name="Starr E.P."/>
            <person name="Shi S."/>
            <person name="Blazewicz S.J."/>
            <person name="Koch B.J."/>
            <person name="Probst A.J."/>
            <person name="Hungate B.A."/>
            <person name="Pett-Ridge J."/>
            <person name="Firestone M.K."/>
            <person name="Banfield J.F."/>
        </authorList>
    </citation>
    <scope>NUCLEOTIDE SEQUENCE</scope>
    <source>
        <strain evidence="2">YM_69_17</strain>
    </source>
</reference>
<evidence type="ECO:0000259" key="1">
    <source>
        <dbReference type="Pfam" id="PF14206"/>
    </source>
</evidence>
<proteinExistence type="predicted"/>
<dbReference type="InterPro" id="IPR025983">
    <property type="entry name" value="Cys_rich_CPCC"/>
</dbReference>
<accession>A0A952FNC9</accession>
<comment type="caution">
    <text evidence="2">The sequence shown here is derived from an EMBL/GenBank/DDBJ whole genome shotgun (WGS) entry which is preliminary data.</text>
</comment>
<feature type="domain" description="Cysteine-rich CPCC" evidence="1">
    <location>
        <begin position="13"/>
        <end position="88"/>
    </location>
</feature>
<protein>
    <recommendedName>
        <fullName evidence="1">Cysteine-rich CPCC domain-containing protein</fullName>
    </recommendedName>
</protein>
<dbReference type="AlphaFoldDB" id="A0A952FNC9"/>
<dbReference type="Proteomes" id="UP000700706">
    <property type="component" value="Unassembled WGS sequence"/>
</dbReference>
<dbReference type="Pfam" id="PF14206">
    <property type="entry name" value="Cys_rich_CPCC"/>
    <property type="match status" value="1"/>
</dbReference>
<name>A0A952FNC9_9PROT</name>
<evidence type="ECO:0000313" key="3">
    <source>
        <dbReference type="Proteomes" id="UP000700706"/>
    </source>
</evidence>
<gene>
    <name evidence="2" type="ORF">JF625_20540</name>
</gene>
<dbReference type="EMBL" id="JAEKLZ010000283">
    <property type="protein sequence ID" value="MBW8727526.1"/>
    <property type="molecule type" value="Genomic_DNA"/>
</dbReference>